<sequence>MGLSASKRVSRSLDSSPDFNSACDSVFEECLNLAQHAFPGVKPYQLCSATDRLHHSLLSTSHPHPLVKKWVPNPPTRSQVDNAYELVVTRRSSNENEEQPSLGPIEFKAFATEVFTNAVVSNAGKAVLQRVPIGIAGIAGVGVVTRSGKDLVGTVIGVYALGVASSIYLSLAG</sequence>
<evidence type="ECO:0000313" key="1">
    <source>
        <dbReference type="EMBL" id="THG09726.1"/>
    </source>
</evidence>
<accession>A0A4S4E3D0</accession>
<comment type="caution">
    <text evidence="1">The sequence shown here is derived from an EMBL/GenBank/DDBJ whole genome shotgun (WGS) entry which is preliminary data.</text>
</comment>
<proteinExistence type="predicted"/>
<reference evidence="1 2" key="1">
    <citation type="journal article" date="2018" name="Proc. Natl. Acad. Sci. U.S.A.">
        <title>Draft genome sequence of Camellia sinensis var. sinensis provides insights into the evolution of the tea genome and tea quality.</title>
        <authorList>
            <person name="Wei C."/>
            <person name="Yang H."/>
            <person name="Wang S."/>
            <person name="Zhao J."/>
            <person name="Liu C."/>
            <person name="Gao L."/>
            <person name="Xia E."/>
            <person name="Lu Y."/>
            <person name="Tai Y."/>
            <person name="She G."/>
            <person name="Sun J."/>
            <person name="Cao H."/>
            <person name="Tong W."/>
            <person name="Gao Q."/>
            <person name="Li Y."/>
            <person name="Deng W."/>
            <person name="Jiang X."/>
            <person name="Wang W."/>
            <person name="Chen Q."/>
            <person name="Zhang S."/>
            <person name="Li H."/>
            <person name="Wu J."/>
            <person name="Wang P."/>
            <person name="Li P."/>
            <person name="Shi C."/>
            <person name="Zheng F."/>
            <person name="Jian J."/>
            <person name="Huang B."/>
            <person name="Shan D."/>
            <person name="Shi M."/>
            <person name="Fang C."/>
            <person name="Yue Y."/>
            <person name="Li F."/>
            <person name="Li D."/>
            <person name="Wei S."/>
            <person name="Han B."/>
            <person name="Jiang C."/>
            <person name="Yin Y."/>
            <person name="Xia T."/>
            <person name="Zhang Z."/>
            <person name="Bennetzen J.L."/>
            <person name="Zhao S."/>
            <person name="Wan X."/>
        </authorList>
    </citation>
    <scope>NUCLEOTIDE SEQUENCE [LARGE SCALE GENOMIC DNA]</scope>
    <source>
        <strain evidence="2">cv. Shuchazao</strain>
        <tissue evidence="1">Leaf</tissue>
    </source>
</reference>
<organism evidence="1 2">
    <name type="scientific">Camellia sinensis var. sinensis</name>
    <name type="common">China tea</name>
    <dbReference type="NCBI Taxonomy" id="542762"/>
    <lineage>
        <taxon>Eukaryota</taxon>
        <taxon>Viridiplantae</taxon>
        <taxon>Streptophyta</taxon>
        <taxon>Embryophyta</taxon>
        <taxon>Tracheophyta</taxon>
        <taxon>Spermatophyta</taxon>
        <taxon>Magnoliopsida</taxon>
        <taxon>eudicotyledons</taxon>
        <taxon>Gunneridae</taxon>
        <taxon>Pentapetalae</taxon>
        <taxon>asterids</taxon>
        <taxon>Ericales</taxon>
        <taxon>Theaceae</taxon>
        <taxon>Camellia</taxon>
    </lineage>
</organism>
<dbReference type="Proteomes" id="UP000306102">
    <property type="component" value="Unassembled WGS sequence"/>
</dbReference>
<dbReference type="PANTHER" id="PTHR36743:SF1">
    <property type="entry name" value="OS04G0495300 PROTEIN"/>
    <property type="match status" value="1"/>
</dbReference>
<dbReference type="PANTHER" id="PTHR36743">
    <property type="entry name" value="OS04G0495300 PROTEIN"/>
    <property type="match status" value="1"/>
</dbReference>
<dbReference type="AlphaFoldDB" id="A0A4S4E3D0"/>
<gene>
    <name evidence="1" type="ORF">TEA_006551</name>
</gene>
<dbReference type="EMBL" id="SDRB02008285">
    <property type="protein sequence ID" value="THG09726.1"/>
    <property type="molecule type" value="Genomic_DNA"/>
</dbReference>
<evidence type="ECO:0000313" key="2">
    <source>
        <dbReference type="Proteomes" id="UP000306102"/>
    </source>
</evidence>
<keyword evidence="2" id="KW-1185">Reference proteome</keyword>
<protein>
    <submittedName>
        <fullName evidence="1">Uncharacterized protein</fullName>
    </submittedName>
</protein>
<name>A0A4S4E3D0_CAMSN</name>